<gene>
    <name evidence="5" type="ORF">C7H09_18085</name>
</gene>
<comment type="caution">
    <text evidence="5">The sequence shown here is derived from an EMBL/GenBank/DDBJ whole genome shotgun (WGS) entry which is preliminary data.</text>
</comment>
<dbReference type="Proteomes" id="UP000239866">
    <property type="component" value="Unassembled WGS sequence"/>
</dbReference>
<dbReference type="SUPFAM" id="SSF54909">
    <property type="entry name" value="Dimeric alpha+beta barrel"/>
    <property type="match status" value="1"/>
</dbReference>
<reference evidence="5 6" key="1">
    <citation type="submission" date="2018-03" db="EMBL/GenBank/DDBJ databases">
        <title>Marinobacter brunus sp. nov., a marine bacterium of Gamma-proteobacteria isolated from the surface seawater of the South China Sea.</title>
        <authorList>
            <person name="Cheng H."/>
            <person name="Wu Y.-H."/>
            <person name="Xamxidin M."/>
            <person name="Xu X.-W."/>
        </authorList>
    </citation>
    <scope>NUCLEOTIDE SEQUENCE [LARGE SCALE GENOMIC DNA]</scope>
    <source>
        <strain evidence="5 6">NH169-3</strain>
    </source>
</reference>
<dbReference type="PROSITE" id="PS00519">
    <property type="entry name" value="HTH_ASNC_1"/>
    <property type="match status" value="1"/>
</dbReference>
<dbReference type="InterPro" id="IPR036388">
    <property type="entry name" value="WH-like_DNA-bd_sf"/>
</dbReference>
<dbReference type="InterPro" id="IPR036390">
    <property type="entry name" value="WH_DNA-bd_sf"/>
</dbReference>
<dbReference type="Pfam" id="PF01037">
    <property type="entry name" value="AsnC_trans_reg"/>
    <property type="match status" value="1"/>
</dbReference>
<dbReference type="OrthoDB" id="166264at2"/>
<dbReference type="InterPro" id="IPR019887">
    <property type="entry name" value="Tscrpt_reg_AsnC/Lrp_C"/>
</dbReference>
<dbReference type="InterPro" id="IPR011991">
    <property type="entry name" value="ArsR-like_HTH"/>
</dbReference>
<dbReference type="PANTHER" id="PTHR30154:SF34">
    <property type="entry name" value="TRANSCRIPTIONAL REGULATOR AZLB"/>
    <property type="match status" value="1"/>
</dbReference>
<dbReference type="GO" id="GO:0005829">
    <property type="term" value="C:cytosol"/>
    <property type="evidence" value="ECO:0007669"/>
    <property type="project" value="TreeGrafter"/>
</dbReference>
<sequence length="165" mass="18537">MAKTDESLVKLDRTDRRILENLQKDGSLTNQQLAEKVGLSPSPCLRRVKALEDAGIIIRTATILDHKKLGLSLTAIVLIGMDRHTPERFAAFEEQVAEYPEIQECYLITGQSADYMLKVVVPDMDHYHHFLLNHITRIQGVSGVHSSFVLRRVIDSTALPLGYLS</sequence>
<dbReference type="InterPro" id="IPR011008">
    <property type="entry name" value="Dimeric_a/b-barrel"/>
</dbReference>
<evidence type="ECO:0000313" key="5">
    <source>
        <dbReference type="EMBL" id="PSF04927.1"/>
    </source>
</evidence>
<dbReference type="SMART" id="SM00344">
    <property type="entry name" value="HTH_ASNC"/>
    <property type="match status" value="1"/>
</dbReference>
<keyword evidence="6" id="KW-1185">Reference proteome</keyword>
<evidence type="ECO:0000256" key="2">
    <source>
        <dbReference type="ARBA" id="ARBA00023125"/>
    </source>
</evidence>
<evidence type="ECO:0000256" key="3">
    <source>
        <dbReference type="ARBA" id="ARBA00023163"/>
    </source>
</evidence>
<organism evidence="5 6">
    <name type="scientific">Marinobacter fuscus</name>
    <dbReference type="NCBI Taxonomy" id="2109942"/>
    <lineage>
        <taxon>Bacteria</taxon>
        <taxon>Pseudomonadati</taxon>
        <taxon>Pseudomonadota</taxon>
        <taxon>Gammaproteobacteria</taxon>
        <taxon>Pseudomonadales</taxon>
        <taxon>Marinobacteraceae</taxon>
        <taxon>Marinobacter</taxon>
    </lineage>
</organism>
<evidence type="ECO:0000256" key="1">
    <source>
        <dbReference type="ARBA" id="ARBA00023015"/>
    </source>
</evidence>
<dbReference type="GO" id="GO:0043200">
    <property type="term" value="P:response to amino acid"/>
    <property type="evidence" value="ECO:0007669"/>
    <property type="project" value="TreeGrafter"/>
</dbReference>
<dbReference type="PROSITE" id="PS50956">
    <property type="entry name" value="HTH_ASNC_2"/>
    <property type="match status" value="1"/>
</dbReference>
<dbReference type="InterPro" id="IPR019885">
    <property type="entry name" value="Tscrpt_reg_HTH_AsnC-type_CS"/>
</dbReference>
<protein>
    <submittedName>
        <fullName evidence="5">AsnC family transcriptional regulator</fullName>
    </submittedName>
</protein>
<evidence type="ECO:0000313" key="6">
    <source>
        <dbReference type="Proteomes" id="UP000239866"/>
    </source>
</evidence>
<dbReference type="Gene3D" id="1.10.10.10">
    <property type="entry name" value="Winged helix-like DNA-binding domain superfamily/Winged helix DNA-binding domain"/>
    <property type="match status" value="1"/>
</dbReference>
<dbReference type="PANTHER" id="PTHR30154">
    <property type="entry name" value="LEUCINE-RESPONSIVE REGULATORY PROTEIN"/>
    <property type="match status" value="1"/>
</dbReference>
<dbReference type="Pfam" id="PF13412">
    <property type="entry name" value="HTH_24"/>
    <property type="match status" value="1"/>
</dbReference>
<dbReference type="CDD" id="cd00090">
    <property type="entry name" value="HTH_ARSR"/>
    <property type="match status" value="1"/>
</dbReference>
<dbReference type="GO" id="GO:0043565">
    <property type="term" value="F:sequence-specific DNA binding"/>
    <property type="evidence" value="ECO:0007669"/>
    <property type="project" value="InterPro"/>
</dbReference>
<proteinExistence type="predicted"/>
<dbReference type="AlphaFoldDB" id="A0A2T1K4A1"/>
<dbReference type="RefSeq" id="WP_106765367.1">
    <property type="nucleotide sequence ID" value="NZ_PXNP01000109.1"/>
</dbReference>
<dbReference type="PRINTS" id="PR00033">
    <property type="entry name" value="HTHASNC"/>
</dbReference>
<dbReference type="Gene3D" id="3.30.70.920">
    <property type="match status" value="1"/>
</dbReference>
<dbReference type="EMBL" id="PXNP01000109">
    <property type="protein sequence ID" value="PSF04927.1"/>
    <property type="molecule type" value="Genomic_DNA"/>
</dbReference>
<accession>A0A2T1K4A1</accession>
<dbReference type="InterPro" id="IPR000485">
    <property type="entry name" value="AsnC-type_HTH_dom"/>
</dbReference>
<keyword evidence="3" id="KW-0804">Transcription</keyword>
<dbReference type="InterPro" id="IPR019888">
    <property type="entry name" value="Tscrpt_reg_AsnC-like"/>
</dbReference>
<keyword evidence="1" id="KW-0805">Transcription regulation</keyword>
<name>A0A2T1K4A1_9GAMM</name>
<evidence type="ECO:0000259" key="4">
    <source>
        <dbReference type="PROSITE" id="PS50956"/>
    </source>
</evidence>
<keyword evidence="2" id="KW-0238">DNA-binding</keyword>
<dbReference type="SUPFAM" id="SSF46785">
    <property type="entry name" value="Winged helix' DNA-binding domain"/>
    <property type="match status" value="1"/>
</dbReference>
<feature type="domain" description="HTH asnC-type" evidence="4">
    <location>
        <begin position="11"/>
        <end position="72"/>
    </location>
</feature>
<dbReference type="GO" id="GO:0006355">
    <property type="term" value="P:regulation of DNA-templated transcription"/>
    <property type="evidence" value="ECO:0007669"/>
    <property type="project" value="UniProtKB-ARBA"/>
</dbReference>